<dbReference type="InterPro" id="IPR050191">
    <property type="entry name" value="ATP-dep_DNA_ligase"/>
</dbReference>
<evidence type="ECO:0000256" key="9">
    <source>
        <dbReference type="ARBA" id="ARBA00023242"/>
    </source>
</evidence>
<dbReference type="GO" id="GO:0005739">
    <property type="term" value="C:mitochondrion"/>
    <property type="evidence" value="ECO:0007669"/>
    <property type="project" value="TreeGrafter"/>
</dbReference>
<dbReference type="InterPro" id="IPR001510">
    <property type="entry name" value="Znf_PARP"/>
</dbReference>
<dbReference type="GO" id="GO:0006310">
    <property type="term" value="P:DNA recombination"/>
    <property type="evidence" value="ECO:0007669"/>
    <property type="project" value="InterPro"/>
</dbReference>
<dbReference type="Pfam" id="PF00645">
    <property type="entry name" value="zf-PARP"/>
    <property type="match status" value="1"/>
</dbReference>
<feature type="region of interest" description="Disordered" evidence="10">
    <location>
        <begin position="105"/>
        <end position="181"/>
    </location>
</feature>
<evidence type="ECO:0000313" key="16">
    <source>
        <dbReference type="WBParaSite" id="HPBE_0000482101-mRNA-1"/>
    </source>
</evidence>
<dbReference type="GO" id="GO:0006273">
    <property type="term" value="P:lagging strand elongation"/>
    <property type="evidence" value="ECO:0007669"/>
    <property type="project" value="TreeGrafter"/>
</dbReference>
<dbReference type="EMBL" id="UZAH01025369">
    <property type="protein sequence ID" value="VDO62474.1"/>
    <property type="molecule type" value="Genomic_DNA"/>
</dbReference>
<evidence type="ECO:0000256" key="1">
    <source>
        <dbReference type="ARBA" id="ARBA00004123"/>
    </source>
</evidence>
<dbReference type="InterPro" id="IPR036957">
    <property type="entry name" value="Znf_PARP_sf"/>
</dbReference>
<dbReference type="GO" id="GO:0008270">
    <property type="term" value="F:zinc ion binding"/>
    <property type="evidence" value="ECO:0007669"/>
    <property type="project" value="UniProtKB-KW"/>
</dbReference>
<dbReference type="Gene3D" id="3.30.1740.10">
    <property type="entry name" value="Zinc finger, PARP-type"/>
    <property type="match status" value="1"/>
</dbReference>
<keyword evidence="7" id="KW-0862">Zinc</keyword>
<keyword evidence="15" id="KW-1185">Reference proteome</keyword>
<evidence type="ECO:0000256" key="4">
    <source>
        <dbReference type="ARBA" id="ARBA00022723"/>
    </source>
</evidence>
<dbReference type="AlphaFoldDB" id="A0A3P7XW62"/>
<evidence type="ECO:0000256" key="5">
    <source>
        <dbReference type="ARBA" id="ARBA00022741"/>
    </source>
</evidence>
<evidence type="ECO:0000259" key="11">
    <source>
        <dbReference type="PROSITE" id="PS50064"/>
    </source>
</evidence>
<dbReference type="PROSITE" id="PS50105">
    <property type="entry name" value="SAM_DOMAIN"/>
    <property type="match status" value="1"/>
</dbReference>
<evidence type="ECO:0000256" key="6">
    <source>
        <dbReference type="ARBA" id="ARBA00022771"/>
    </source>
</evidence>
<comment type="similarity">
    <text evidence="2">Belongs to the ATP-dependent DNA ligase family.</text>
</comment>
<dbReference type="GO" id="GO:0005524">
    <property type="term" value="F:ATP binding"/>
    <property type="evidence" value="ECO:0007669"/>
    <property type="project" value="UniProtKB-KW"/>
</dbReference>
<evidence type="ECO:0000313" key="14">
    <source>
        <dbReference type="EMBL" id="VDO62474.1"/>
    </source>
</evidence>
<evidence type="ECO:0000256" key="7">
    <source>
        <dbReference type="ARBA" id="ARBA00022833"/>
    </source>
</evidence>
<dbReference type="InterPro" id="IPR012308">
    <property type="entry name" value="DNA_ligase_ATP-dep_N"/>
</dbReference>
<sequence>MTTRFAADYAKRVAGCKKCKLQLPKGEIRLAKITPNPFVQNAEGPPPDMKMYYHPHCLFEMFFKARASTKVIESTDDIEGWDAIKEEDREGIVKFIDELTELRAAKGEGTKRTPKKKADGAGTPEKTPTSSKKGGDKEPKEAKESPKQKSKDKEKPDAAKKKTEKGSGEGEAKSSNEVNEESKYNSFNKFVKLCEVIASVSKYTDKSSAVKMFLSRDDYDGDTLTLIRLLLPGVDQRVYNIKEKQIIKHFASIFDLSPEELLDAYKNGGDVSQTIRDAIEKNNLNKTTKGNWSIQKVDRWLTKLTELTKDDEQITHLKFAAKRLSPIEVQYLLRLVMKDLRINAGVKHILEGLHSTAYEAFQNCRDLADIVERYKKGQLGNVVAAMDVSIRLGTPFKDASVCLFVFDILRYNDDDLMTRTLTERKMLLESKMNEDNATLKTMIWKAIDEGLEGLVLKDTKSIYEPGKRHWLKVKKDYLEEGRMADTADLIVLGAYFGTGSKGL</sequence>
<dbReference type="Gene3D" id="3.30.1490.70">
    <property type="match status" value="1"/>
</dbReference>
<organism evidence="14">
    <name type="scientific">Heligmosomoides polygyrus</name>
    <name type="common">Parasitic roundworm</name>
    <dbReference type="NCBI Taxonomy" id="6339"/>
    <lineage>
        <taxon>Eukaryota</taxon>
        <taxon>Metazoa</taxon>
        <taxon>Ecdysozoa</taxon>
        <taxon>Nematoda</taxon>
        <taxon>Chromadorea</taxon>
        <taxon>Rhabditida</taxon>
        <taxon>Rhabditina</taxon>
        <taxon>Rhabditomorpha</taxon>
        <taxon>Strongyloidea</taxon>
        <taxon>Heligmosomidae</taxon>
        <taxon>Heligmosomoides</taxon>
    </lineage>
</organism>
<dbReference type="SUPFAM" id="SSF56091">
    <property type="entry name" value="DNA ligase/mRNA capping enzyme, catalytic domain"/>
    <property type="match status" value="1"/>
</dbReference>
<dbReference type="Proteomes" id="UP000050761">
    <property type="component" value="Unassembled WGS sequence"/>
</dbReference>
<proteinExistence type="inferred from homology"/>
<dbReference type="InterPro" id="IPR016059">
    <property type="entry name" value="DNA_ligase_ATP-dep_CS"/>
</dbReference>
<evidence type="ECO:0000259" key="12">
    <source>
        <dbReference type="PROSITE" id="PS50105"/>
    </source>
</evidence>
<dbReference type="Gene3D" id="1.10.3260.10">
    <property type="entry name" value="DNA ligase, ATP-dependent, N-terminal domain"/>
    <property type="match status" value="1"/>
</dbReference>
<feature type="domain" description="SAM" evidence="12">
    <location>
        <begin position="292"/>
        <end position="346"/>
    </location>
</feature>
<dbReference type="PROSITE" id="PS50160">
    <property type="entry name" value="DNA_LIGASE_A3"/>
    <property type="match status" value="1"/>
</dbReference>
<name>A0A3P7XW62_HELPZ</name>
<keyword evidence="4" id="KW-0479">Metal-binding</keyword>
<evidence type="ECO:0000256" key="2">
    <source>
        <dbReference type="ARBA" id="ARBA00007572"/>
    </source>
</evidence>
<evidence type="ECO:0000313" key="15">
    <source>
        <dbReference type="Proteomes" id="UP000050761"/>
    </source>
</evidence>
<dbReference type="PROSITE" id="PS50064">
    <property type="entry name" value="ZF_PARP_2"/>
    <property type="match status" value="1"/>
</dbReference>
<dbReference type="SMART" id="SM01336">
    <property type="entry name" value="zf-PARP"/>
    <property type="match status" value="1"/>
</dbReference>
<dbReference type="Pfam" id="PF04675">
    <property type="entry name" value="DNA_ligase_A_N"/>
    <property type="match status" value="1"/>
</dbReference>
<dbReference type="InterPro" id="IPR001660">
    <property type="entry name" value="SAM"/>
</dbReference>
<dbReference type="InterPro" id="IPR036599">
    <property type="entry name" value="DNA_ligase_N_sf"/>
</dbReference>
<dbReference type="PROSITE" id="PS00333">
    <property type="entry name" value="DNA_LIGASE_A2"/>
    <property type="match status" value="1"/>
</dbReference>
<keyword evidence="6" id="KW-0863">Zinc-finger</keyword>
<dbReference type="SUPFAM" id="SSF117018">
    <property type="entry name" value="ATP-dependent DNA ligase DNA-binding domain"/>
    <property type="match status" value="1"/>
</dbReference>
<evidence type="ECO:0000256" key="3">
    <source>
        <dbReference type="ARBA" id="ARBA00022598"/>
    </source>
</evidence>
<dbReference type="GO" id="GO:0003677">
    <property type="term" value="F:DNA binding"/>
    <property type="evidence" value="ECO:0007669"/>
    <property type="project" value="InterPro"/>
</dbReference>
<feature type="domain" description="ATP-dependent DNA ligase family profile" evidence="13">
    <location>
        <begin position="394"/>
        <end position="503"/>
    </location>
</feature>
<accession>A0A3P7XW62</accession>
<dbReference type="GO" id="GO:0005634">
    <property type="term" value="C:nucleus"/>
    <property type="evidence" value="ECO:0007669"/>
    <property type="project" value="UniProtKB-SubCell"/>
</dbReference>
<gene>
    <name evidence="14" type="ORF">HPBE_LOCUS4822</name>
</gene>
<evidence type="ECO:0000259" key="13">
    <source>
        <dbReference type="PROSITE" id="PS50160"/>
    </source>
</evidence>
<dbReference type="WBParaSite" id="HPBE_0000482101-mRNA-1">
    <property type="protein sequence ID" value="HPBE_0000482101-mRNA-1"/>
    <property type="gene ID" value="HPBE_0000482101"/>
</dbReference>
<keyword evidence="8" id="KW-0067">ATP-binding</keyword>
<dbReference type="SUPFAM" id="SSF57716">
    <property type="entry name" value="Glucocorticoid receptor-like (DNA-binding domain)"/>
    <property type="match status" value="1"/>
</dbReference>
<dbReference type="OrthoDB" id="206088at2759"/>
<dbReference type="PANTHER" id="PTHR45674">
    <property type="entry name" value="DNA LIGASE 1/3 FAMILY MEMBER"/>
    <property type="match status" value="1"/>
</dbReference>
<keyword evidence="9" id="KW-0539">Nucleus</keyword>
<dbReference type="PANTHER" id="PTHR45674:SF3">
    <property type="entry name" value="PARP-TYPE DOMAIN-CONTAINING PROTEIN"/>
    <property type="match status" value="1"/>
</dbReference>
<feature type="compositionally biased region" description="Basic and acidic residues" evidence="10">
    <location>
        <begin position="105"/>
        <end position="119"/>
    </location>
</feature>
<dbReference type="GO" id="GO:0006281">
    <property type="term" value="P:DNA repair"/>
    <property type="evidence" value="ECO:0007669"/>
    <property type="project" value="InterPro"/>
</dbReference>
<reference evidence="16" key="2">
    <citation type="submission" date="2019-09" db="UniProtKB">
        <authorList>
            <consortium name="WormBaseParasite"/>
        </authorList>
    </citation>
    <scope>IDENTIFICATION</scope>
</reference>
<feature type="compositionally biased region" description="Basic and acidic residues" evidence="10">
    <location>
        <begin position="133"/>
        <end position="174"/>
    </location>
</feature>
<comment type="subcellular location">
    <subcellularLocation>
        <location evidence="1">Nucleus</location>
    </subcellularLocation>
</comment>
<dbReference type="InterPro" id="IPR012310">
    <property type="entry name" value="DNA_ligase_ATP-dep_cent"/>
</dbReference>
<protein>
    <submittedName>
        <fullName evidence="16">DNA ligase (ATP)</fullName>
    </submittedName>
</protein>
<reference evidence="14 15" key="1">
    <citation type="submission" date="2018-11" db="EMBL/GenBank/DDBJ databases">
        <authorList>
            <consortium name="Pathogen Informatics"/>
        </authorList>
    </citation>
    <scope>NUCLEOTIDE SEQUENCE [LARGE SCALE GENOMIC DNA]</scope>
</reference>
<dbReference type="Pfam" id="PF01068">
    <property type="entry name" value="DNA_ligase_A_M"/>
    <property type="match status" value="1"/>
</dbReference>
<evidence type="ECO:0000256" key="10">
    <source>
        <dbReference type="SAM" id="MobiDB-lite"/>
    </source>
</evidence>
<keyword evidence="5" id="KW-0547">Nucleotide-binding</keyword>
<keyword evidence="3" id="KW-0436">Ligase</keyword>
<feature type="domain" description="PARP-type" evidence="11">
    <location>
        <begin position="5"/>
        <end position="100"/>
    </location>
</feature>
<dbReference type="GO" id="GO:0003910">
    <property type="term" value="F:DNA ligase (ATP) activity"/>
    <property type="evidence" value="ECO:0007669"/>
    <property type="project" value="InterPro"/>
</dbReference>
<evidence type="ECO:0000256" key="8">
    <source>
        <dbReference type="ARBA" id="ARBA00022840"/>
    </source>
</evidence>